<dbReference type="Proteomes" id="UP000184040">
    <property type="component" value="Unassembled WGS sequence"/>
</dbReference>
<sequence>MLNHPPLRTLTDAELDQIRDEASALINTVDDVAMERVLKVEAEQAAKRAELGTKAR</sequence>
<dbReference type="AlphaFoldDB" id="A0A1M6B1B5"/>
<dbReference type="EMBL" id="FQZA01000001">
    <property type="protein sequence ID" value="SHI42398.1"/>
    <property type="molecule type" value="Genomic_DNA"/>
</dbReference>
<proteinExistence type="predicted"/>
<accession>A0A1M6B1B5</accession>
<keyword evidence="2" id="KW-1185">Reference proteome</keyword>
<name>A0A1M6B1B5_9RHOB</name>
<evidence type="ECO:0000313" key="1">
    <source>
        <dbReference type="EMBL" id="SHI42398.1"/>
    </source>
</evidence>
<reference evidence="1 2" key="1">
    <citation type="submission" date="2016-11" db="EMBL/GenBank/DDBJ databases">
        <authorList>
            <person name="Jaros S."/>
            <person name="Januszkiewicz K."/>
            <person name="Wedrychowicz H."/>
        </authorList>
    </citation>
    <scope>NUCLEOTIDE SEQUENCE [LARGE SCALE GENOMIC DNA]</scope>
    <source>
        <strain evidence="1 2">DSM 26892</strain>
    </source>
</reference>
<gene>
    <name evidence="1" type="ORF">SAMN04488012_101321</name>
</gene>
<dbReference type="RefSeq" id="WP_175550250.1">
    <property type="nucleotide sequence ID" value="NZ_FQZA01000001.1"/>
</dbReference>
<organism evidence="1 2">
    <name type="scientific">Palleronia salina</name>
    <dbReference type="NCBI Taxonomy" id="313368"/>
    <lineage>
        <taxon>Bacteria</taxon>
        <taxon>Pseudomonadati</taxon>
        <taxon>Pseudomonadota</taxon>
        <taxon>Alphaproteobacteria</taxon>
        <taxon>Rhodobacterales</taxon>
        <taxon>Roseobacteraceae</taxon>
        <taxon>Palleronia</taxon>
    </lineage>
</organism>
<protein>
    <submittedName>
        <fullName evidence="1">Uncharacterized protein</fullName>
    </submittedName>
</protein>
<evidence type="ECO:0000313" key="2">
    <source>
        <dbReference type="Proteomes" id="UP000184040"/>
    </source>
</evidence>
<dbReference type="STRING" id="313368.SAMN04488012_101321"/>